<accession>A0A1R3K5Y4</accession>
<dbReference type="Proteomes" id="UP000187203">
    <property type="component" value="Unassembled WGS sequence"/>
</dbReference>
<evidence type="ECO:0000313" key="2">
    <source>
        <dbReference type="Proteomes" id="UP000187203"/>
    </source>
</evidence>
<dbReference type="AlphaFoldDB" id="A0A1R3K5Y4"/>
<evidence type="ECO:0000313" key="1">
    <source>
        <dbReference type="EMBL" id="OMP02464.1"/>
    </source>
</evidence>
<keyword evidence="2" id="KW-1185">Reference proteome</keyword>
<sequence>MEGSRELDPWPDHNHTQGLRAAGFWFVVDHYI</sequence>
<proteinExistence type="predicted"/>
<organism evidence="1 2">
    <name type="scientific">Corchorus olitorius</name>
    <dbReference type="NCBI Taxonomy" id="93759"/>
    <lineage>
        <taxon>Eukaryota</taxon>
        <taxon>Viridiplantae</taxon>
        <taxon>Streptophyta</taxon>
        <taxon>Embryophyta</taxon>
        <taxon>Tracheophyta</taxon>
        <taxon>Spermatophyta</taxon>
        <taxon>Magnoliopsida</taxon>
        <taxon>eudicotyledons</taxon>
        <taxon>Gunneridae</taxon>
        <taxon>Pentapetalae</taxon>
        <taxon>rosids</taxon>
        <taxon>malvids</taxon>
        <taxon>Malvales</taxon>
        <taxon>Malvaceae</taxon>
        <taxon>Grewioideae</taxon>
        <taxon>Apeibeae</taxon>
        <taxon>Corchorus</taxon>
    </lineage>
</organism>
<protein>
    <submittedName>
        <fullName evidence="1">Uncharacterized protein</fullName>
    </submittedName>
</protein>
<dbReference type="EMBL" id="AWUE01014634">
    <property type="protein sequence ID" value="OMP02464.1"/>
    <property type="molecule type" value="Genomic_DNA"/>
</dbReference>
<name>A0A1R3K5Y4_9ROSI</name>
<gene>
    <name evidence="1" type="ORF">COLO4_11068</name>
</gene>
<comment type="caution">
    <text evidence="1">The sequence shown here is derived from an EMBL/GenBank/DDBJ whole genome shotgun (WGS) entry which is preliminary data.</text>
</comment>
<reference evidence="2" key="1">
    <citation type="submission" date="2013-09" db="EMBL/GenBank/DDBJ databases">
        <title>Corchorus olitorius genome sequencing.</title>
        <authorList>
            <person name="Alam M."/>
            <person name="Haque M.S."/>
            <person name="Islam M.S."/>
            <person name="Emdad E.M."/>
            <person name="Islam M.M."/>
            <person name="Ahmed B."/>
            <person name="Halim A."/>
            <person name="Hossen Q.M.M."/>
            <person name="Hossain M.Z."/>
            <person name="Ahmed R."/>
            <person name="Khan M.M."/>
            <person name="Islam R."/>
            <person name="Rashid M.M."/>
            <person name="Khan S.A."/>
            <person name="Rahman M.S."/>
            <person name="Alam M."/>
            <person name="Yahiya A.S."/>
            <person name="Khan M.S."/>
            <person name="Azam M.S."/>
            <person name="Haque T."/>
            <person name="Lashkar M.Z.H."/>
            <person name="Akhand A.I."/>
            <person name="Morshed G."/>
            <person name="Roy S."/>
            <person name="Uddin K.S."/>
            <person name="Rabeya T."/>
            <person name="Hossain A.S."/>
            <person name="Chowdhury A."/>
            <person name="Snigdha A.R."/>
            <person name="Mortoza M.S."/>
            <person name="Matin S.A."/>
            <person name="Hoque S.M.E."/>
            <person name="Islam M.K."/>
            <person name="Roy D.K."/>
            <person name="Haider R."/>
            <person name="Moosa M.M."/>
            <person name="Elias S.M."/>
            <person name="Hasan A.M."/>
            <person name="Jahan S."/>
            <person name="Shafiuddin M."/>
            <person name="Mahmood N."/>
            <person name="Shommy N.S."/>
        </authorList>
    </citation>
    <scope>NUCLEOTIDE SEQUENCE [LARGE SCALE GENOMIC DNA]</scope>
    <source>
        <strain evidence="2">cv. O-4</strain>
    </source>
</reference>